<comment type="caution">
    <text evidence="1">The sequence shown here is derived from an EMBL/GenBank/DDBJ whole genome shotgun (WGS) entry which is preliminary data.</text>
</comment>
<gene>
    <name evidence="1" type="ORF">S01H4_25849</name>
</gene>
<organism evidence="1">
    <name type="scientific">marine sediment metagenome</name>
    <dbReference type="NCBI Taxonomy" id="412755"/>
    <lineage>
        <taxon>unclassified sequences</taxon>
        <taxon>metagenomes</taxon>
        <taxon>ecological metagenomes</taxon>
    </lineage>
</organism>
<accession>X1ADR7</accession>
<dbReference type="AlphaFoldDB" id="X1ADR7"/>
<name>X1ADR7_9ZZZZ</name>
<dbReference type="EMBL" id="BART01012364">
    <property type="protein sequence ID" value="GAG80069.1"/>
    <property type="molecule type" value="Genomic_DNA"/>
</dbReference>
<proteinExistence type="predicted"/>
<reference evidence="1" key="1">
    <citation type="journal article" date="2014" name="Front. Microbiol.">
        <title>High frequency of phylogenetically diverse reductive dehalogenase-homologous genes in deep subseafloor sedimentary metagenomes.</title>
        <authorList>
            <person name="Kawai M."/>
            <person name="Futagami T."/>
            <person name="Toyoda A."/>
            <person name="Takaki Y."/>
            <person name="Nishi S."/>
            <person name="Hori S."/>
            <person name="Arai W."/>
            <person name="Tsubouchi T."/>
            <person name="Morono Y."/>
            <person name="Uchiyama I."/>
            <person name="Ito T."/>
            <person name="Fujiyama A."/>
            <person name="Inagaki F."/>
            <person name="Takami H."/>
        </authorList>
    </citation>
    <scope>NUCLEOTIDE SEQUENCE</scope>
    <source>
        <strain evidence="1">Expedition CK06-06</strain>
    </source>
</reference>
<protein>
    <submittedName>
        <fullName evidence="1">Uncharacterized protein</fullName>
    </submittedName>
</protein>
<sequence>KDLPLISSDEIDKFIEIGKKKGVKNVQWSGLTKKKDDLEHAKEN</sequence>
<evidence type="ECO:0000313" key="1">
    <source>
        <dbReference type="EMBL" id="GAG80069.1"/>
    </source>
</evidence>
<feature type="non-terminal residue" evidence="1">
    <location>
        <position position="1"/>
    </location>
</feature>